<keyword evidence="1" id="KW-0472">Membrane</keyword>
<reference evidence="2" key="1">
    <citation type="submission" date="2022-01" db="EMBL/GenBank/DDBJ databases">
        <authorList>
            <person name="Criscuolo A."/>
        </authorList>
    </citation>
    <scope>NUCLEOTIDE SEQUENCE</scope>
    <source>
        <strain evidence="2">CIP111892</strain>
    </source>
</reference>
<dbReference type="Proteomes" id="UP000838324">
    <property type="component" value="Unassembled WGS sequence"/>
</dbReference>
<gene>
    <name evidence="2" type="ORF">PAECIP111892_01414</name>
</gene>
<keyword evidence="1" id="KW-0812">Transmembrane</keyword>
<comment type="caution">
    <text evidence="2">The sequence shown here is derived from an EMBL/GenBank/DDBJ whole genome shotgun (WGS) entry which is preliminary data.</text>
</comment>
<proteinExistence type="predicted"/>
<keyword evidence="1" id="KW-1133">Transmembrane helix</keyword>
<name>A0ABN8FWP2_9BACL</name>
<sequence>MGLWSFFIITASWDFHLAFACLPVFLVIEGILIYRAFTARTPFEIVMRPENITVKDRIIEASDIKTVFVRGYFMPVIGIRPKGNFLVPYKNCFRLENDNYIKDLSEWAEQKQIKVSHKRFMRWL</sequence>
<dbReference type="EMBL" id="CAKMMG010000001">
    <property type="protein sequence ID" value="CAH1194113.1"/>
    <property type="molecule type" value="Genomic_DNA"/>
</dbReference>
<evidence type="ECO:0000313" key="3">
    <source>
        <dbReference type="Proteomes" id="UP000838324"/>
    </source>
</evidence>
<evidence type="ECO:0000256" key="1">
    <source>
        <dbReference type="SAM" id="Phobius"/>
    </source>
</evidence>
<organism evidence="2 3">
    <name type="scientific">Paenibacillus auburnensis</name>
    <dbReference type="NCBI Taxonomy" id="2905649"/>
    <lineage>
        <taxon>Bacteria</taxon>
        <taxon>Bacillati</taxon>
        <taxon>Bacillota</taxon>
        <taxon>Bacilli</taxon>
        <taxon>Bacillales</taxon>
        <taxon>Paenibacillaceae</taxon>
        <taxon>Paenibacillus</taxon>
    </lineage>
</organism>
<evidence type="ECO:0000313" key="2">
    <source>
        <dbReference type="EMBL" id="CAH1194113.1"/>
    </source>
</evidence>
<keyword evidence="3" id="KW-1185">Reference proteome</keyword>
<protein>
    <recommendedName>
        <fullName evidence="4">DUF304 domain-containing protein</fullName>
    </recommendedName>
</protein>
<feature type="transmembrane region" description="Helical" evidence="1">
    <location>
        <begin position="15"/>
        <end position="37"/>
    </location>
</feature>
<accession>A0ABN8FWP2</accession>
<evidence type="ECO:0008006" key="4">
    <source>
        <dbReference type="Google" id="ProtNLM"/>
    </source>
</evidence>